<dbReference type="OrthoDB" id="2018906at2759"/>
<dbReference type="Proteomes" id="UP000676310">
    <property type="component" value="Unassembled WGS sequence"/>
</dbReference>
<dbReference type="InterPro" id="IPR037049">
    <property type="entry name" value="DUF1214_C_sf"/>
</dbReference>
<dbReference type="EMBL" id="CAJRGZ010000016">
    <property type="protein sequence ID" value="CAG5152842.1"/>
    <property type="molecule type" value="Genomic_DNA"/>
</dbReference>
<proteinExistence type="predicted"/>
<dbReference type="PANTHER" id="PTHR36509">
    <property type="entry name" value="BLL3101 PROTEIN"/>
    <property type="match status" value="1"/>
</dbReference>
<evidence type="ECO:0000259" key="1">
    <source>
        <dbReference type="Pfam" id="PF06742"/>
    </source>
</evidence>
<dbReference type="RefSeq" id="XP_043166475.1">
    <property type="nucleotide sequence ID" value="XM_043310540.1"/>
</dbReference>
<evidence type="ECO:0000259" key="2">
    <source>
        <dbReference type="Pfam" id="PF06863"/>
    </source>
</evidence>
<dbReference type="AlphaFoldDB" id="A0A8J2HZZ5"/>
<comment type="caution">
    <text evidence="3">The sequence shown here is derived from an EMBL/GenBank/DDBJ whole genome shotgun (WGS) entry which is preliminary data.</text>
</comment>
<keyword evidence="4" id="KW-1185">Reference proteome</keyword>
<evidence type="ECO:0000313" key="4">
    <source>
        <dbReference type="Proteomes" id="UP000676310"/>
    </source>
</evidence>
<dbReference type="InterPro" id="IPR010621">
    <property type="entry name" value="DUF1214"/>
</dbReference>
<feature type="domain" description="DUF1214" evidence="1">
    <location>
        <begin position="253"/>
        <end position="306"/>
    </location>
</feature>
<accession>A0A8J2HZZ5</accession>
<dbReference type="GeneID" id="67014434"/>
<dbReference type="Gene3D" id="2.60.120.600">
    <property type="entry name" value="Domain of unknown function DUF1214, C-terminal domain"/>
    <property type="match status" value="1"/>
</dbReference>
<organism evidence="3 4">
    <name type="scientific">Alternaria atra</name>
    <dbReference type="NCBI Taxonomy" id="119953"/>
    <lineage>
        <taxon>Eukaryota</taxon>
        <taxon>Fungi</taxon>
        <taxon>Dikarya</taxon>
        <taxon>Ascomycota</taxon>
        <taxon>Pezizomycotina</taxon>
        <taxon>Dothideomycetes</taxon>
        <taxon>Pleosporomycetidae</taxon>
        <taxon>Pleosporales</taxon>
        <taxon>Pleosporineae</taxon>
        <taxon>Pleosporaceae</taxon>
        <taxon>Alternaria</taxon>
        <taxon>Alternaria sect. Ulocladioides</taxon>
    </lineage>
</organism>
<gene>
    <name evidence="3" type="ORF">ALTATR162_LOCUS2934</name>
</gene>
<dbReference type="Pfam" id="PF06742">
    <property type="entry name" value="DUF1214"/>
    <property type="match status" value="1"/>
</dbReference>
<dbReference type="InterPro" id="IPR010679">
    <property type="entry name" value="DUF1254"/>
</dbReference>
<feature type="domain" description="DUF1254" evidence="2">
    <location>
        <begin position="4"/>
        <end position="86"/>
    </location>
</feature>
<evidence type="ECO:0000313" key="3">
    <source>
        <dbReference type="EMBL" id="CAG5152842.1"/>
    </source>
</evidence>
<reference evidence="3" key="1">
    <citation type="submission" date="2021-05" db="EMBL/GenBank/DDBJ databases">
        <authorList>
            <person name="Stam R."/>
        </authorList>
    </citation>
    <scope>NUCLEOTIDE SEQUENCE</scope>
    <source>
        <strain evidence="3">CS162</strain>
    </source>
</reference>
<dbReference type="Pfam" id="PF06863">
    <property type="entry name" value="DUF1254"/>
    <property type="match status" value="1"/>
</dbReference>
<dbReference type="PANTHER" id="PTHR36509:SF2">
    <property type="entry name" value="BLL3101 PROTEIN"/>
    <property type="match status" value="1"/>
</dbReference>
<protein>
    <submittedName>
        <fullName evidence="3">Uncharacterized protein</fullName>
    </submittedName>
</protein>
<name>A0A8J2HZZ5_9PLEO</name>
<dbReference type="SUPFAM" id="SSF160935">
    <property type="entry name" value="VPA0735-like"/>
    <property type="match status" value="1"/>
</dbReference>
<sequence>MCRYGNNFANLGSVIDSPPGDYLLTVAEDDEPGLLILDEDTYEGSKYKGTIKFPTTYRCIMLRIVLKNNTTDVEEVKAIQSQSKMTNIERAGKPIASALTTGILGNGQPSPAAFLLPFNFSATQTTQALQLLAQLSASNPPVERSDLECVNSMLAAAGPKDGSYTVPAGLDYAQVYEIIGGEFMSLLDPPNHAFNQNGWFTLLPSMSGNYGTEYTARAYIAWFGYLQLADYVTAYPTSNDPTLPPSATRVMMRLAATESYIMTFSGKPPVTGCWSLTAYGNTNHLVPNDLRRYSLGDRSNLTYADGAPVYEDERSDRPFLILIQPADMVSSSNWTDN</sequence>